<accession>A0ACB8T755</accession>
<organism evidence="1 2">
    <name type="scientific">Artomyces pyxidatus</name>
    <dbReference type="NCBI Taxonomy" id="48021"/>
    <lineage>
        <taxon>Eukaryota</taxon>
        <taxon>Fungi</taxon>
        <taxon>Dikarya</taxon>
        <taxon>Basidiomycota</taxon>
        <taxon>Agaricomycotina</taxon>
        <taxon>Agaricomycetes</taxon>
        <taxon>Russulales</taxon>
        <taxon>Auriscalpiaceae</taxon>
        <taxon>Artomyces</taxon>
    </lineage>
</organism>
<name>A0ACB8T755_9AGAM</name>
<dbReference type="Proteomes" id="UP000814140">
    <property type="component" value="Unassembled WGS sequence"/>
</dbReference>
<evidence type="ECO:0000313" key="2">
    <source>
        <dbReference type="Proteomes" id="UP000814140"/>
    </source>
</evidence>
<proteinExistence type="predicted"/>
<comment type="caution">
    <text evidence="1">The sequence shown here is derived from an EMBL/GenBank/DDBJ whole genome shotgun (WGS) entry which is preliminary data.</text>
</comment>
<reference evidence="1" key="1">
    <citation type="submission" date="2021-03" db="EMBL/GenBank/DDBJ databases">
        <authorList>
            <consortium name="DOE Joint Genome Institute"/>
            <person name="Ahrendt S."/>
            <person name="Looney B.P."/>
            <person name="Miyauchi S."/>
            <person name="Morin E."/>
            <person name="Drula E."/>
            <person name="Courty P.E."/>
            <person name="Chicoki N."/>
            <person name="Fauchery L."/>
            <person name="Kohler A."/>
            <person name="Kuo A."/>
            <person name="Labutti K."/>
            <person name="Pangilinan J."/>
            <person name="Lipzen A."/>
            <person name="Riley R."/>
            <person name="Andreopoulos W."/>
            <person name="He G."/>
            <person name="Johnson J."/>
            <person name="Barry K.W."/>
            <person name="Grigoriev I.V."/>
            <person name="Nagy L."/>
            <person name="Hibbett D."/>
            <person name="Henrissat B."/>
            <person name="Matheny P.B."/>
            <person name="Labbe J."/>
            <person name="Martin F."/>
        </authorList>
    </citation>
    <scope>NUCLEOTIDE SEQUENCE</scope>
    <source>
        <strain evidence="1">HHB10654</strain>
    </source>
</reference>
<reference evidence="1" key="2">
    <citation type="journal article" date="2022" name="New Phytol.">
        <title>Evolutionary transition to the ectomycorrhizal habit in the genomes of a hyperdiverse lineage of mushroom-forming fungi.</title>
        <authorList>
            <person name="Looney B."/>
            <person name="Miyauchi S."/>
            <person name="Morin E."/>
            <person name="Drula E."/>
            <person name="Courty P.E."/>
            <person name="Kohler A."/>
            <person name="Kuo A."/>
            <person name="LaButti K."/>
            <person name="Pangilinan J."/>
            <person name="Lipzen A."/>
            <person name="Riley R."/>
            <person name="Andreopoulos W."/>
            <person name="He G."/>
            <person name="Johnson J."/>
            <person name="Nolan M."/>
            <person name="Tritt A."/>
            <person name="Barry K.W."/>
            <person name="Grigoriev I.V."/>
            <person name="Nagy L.G."/>
            <person name="Hibbett D."/>
            <person name="Henrissat B."/>
            <person name="Matheny P.B."/>
            <person name="Labbe J."/>
            <person name="Martin F.M."/>
        </authorList>
    </citation>
    <scope>NUCLEOTIDE SEQUENCE</scope>
    <source>
        <strain evidence="1">HHB10654</strain>
    </source>
</reference>
<dbReference type="EMBL" id="MU277199">
    <property type="protein sequence ID" value="KAI0064352.1"/>
    <property type="molecule type" value="Genomic_DNA"/>
</dbReference>
<evidence type="ECO:0000313" key="1">
    <source>
        <dbReference type="EMBL" id="KAI0064352.1"/>
    </source>
</evidence>
<sequence length="202" mass="22284">MMSVNIDDQAGTFVTLDGPADMAHDYSSRRAVPAFSGLRCRTPPQHLANETLSILCHSNSNDARRPQCPHCKRHFAHGPSQRIPSIVHTVYVAAGIRRHAHCAQSIICWLPSVQTVPAVLVPSWRYSSSRLCLSDCMYTVAEWGSSLSLESARVCPSGGHFLSPRSSLRLAGPPTPKQRTFDRTNVRTAIAVMLTPSILRRR</sequence>
<gene>
    <name evidence="1" type="ORF">BV25DRAFT_310168</name>
</gene>
<protein>
    <submittedName>
        <fullName evidence="1">Uncharacterized protein</fullName>
    </submittedName>
</protein>
<keyword evidence="2" id="KW-1185">Reference proteome</keyword>